<name>A0A7I8JUJ9_SPIIN</name>
<gene>
    <name evidence="1" type="ORF">SI7747_18020190</name>
</gene>
<dbReference type="EMBL" id="LR743605">
    <property type="protein sequence ID" value="CAA2634798.1"/>
    <property type="molecule type" value="Genomic_DNA"/>
</dbReference>
<reference evidence="1 2" key="1">
    <citation type="submission" date="2019-12" db="EMBL/GenBank/DDBJ databases">
        <authorList>
            <person name="Scholz U."/>
            <person name="Mascher M."/>
            <person name="Fiebig A."/>
        </authorList>
    </citation>
    <scope>NUCLEOTIDE SEQUENCE</scope>
</reference>
<dbReference type="Proteomes" id="UP001189122">
    <property type="component" value="Unassembled WGS sequence"/>
</dbReference>
<keyword evidence="2" id="KW-1185">Reference proteome</keyword>
<organism evidence="1">
    <name type="scientific">Spirodela intermedia</name>
    <name type="common">Intermediate duckweed</name>
    <dbReference type="NCBI Taxonomy" id="51605"/>
    <lineage>
        <taxon>Eukaryota</taxon>
        <taxon>Viridiplantae</taxon>
        <taxon>Streptophyta</taxon>
        <taxon>Embryophyta</taxon>
        <taxon>Tracheophyta</taxon>
        <taxon>Spermatophyta</taxon>
        <taxon>Magnoliopsida</taxon>
        <taxon>Liliopsida</taxon>
        <taxon>Araceae</taxon>
        <taxon>Lemnoideae</taxon>
        <taxon>Spirodela</taxon>
    </lineage>
</organism>
<protein>
    <submittedName>
        <fullName evidence="1">Uncharacterized protein</fullName>
    </submittedName>
</protein>
<accession>A0A7I8JUJ9</accession>
<sequence length="31" mass="3777">MHLIRRKGNWRTFKRKLTNGENITAFAEDWS</sequence>
<proteinExistence type="predicted"/>
<evidence type="ECO:0000313" key="1">
    <source>
        <dbReference type="EMBL" id="CAA2634798.1"/>
    </source>
</evidence>
<dbReference type="AlphaFoldDB" id="A0A7I8JUJ9"/>
<evidence type="ECO:0000313" key="2">
    <source>
        <dbReference type="Proteomes" id="UP001189122"/>
    </source>
</evidence>
<dbReference type="EMBL" id="CACRZD030000018">
    <property type="protein sequence ID" value="CAA6673774.1"/>
    <property type="molecule type" value="Genomic_DNA"/>
</dbReference>